<evidence type="ECO:0000313" key="3">
    <source>
        <dbReference type="Proteomes" id="UP000058074"/>
    </source>
</evidence>
<evidence type="ECO:0000313" key="2">
    <source>
        <dbReference type="EMBL" id="ALH83050.1"/>
    </source>
</evidence>
<organism evidence="2 3">
    <name type="scientific">Sphingopyxis macrogoltabida</name>
    <name type="common">Sphingomonas macrogoltabidus</name>
    <dbReference type="NCBI Taxonomy" id="33050"/>
    <lineage>
        <taxon>Bacteria</taxon>
        <taxon>Pseudomonadati</taxon>
        <taxon>Pseudomonadota</taxon>
        <taxon>Alphaproteobacteria</taxon>
        <taxon>Sphingomonadales</taxon>
        <taxon>Sphingomonadaceae</taxon>
        <taxon>Sphingopyxis</taxon>
    </lineage>
</organism>
<protein>
    <submittedName>
        <fullName evidence="2">Uncharacterized protein</fullName>
    </submittedName>
</protein>
<name>A0A0N9V431_SPHMC</name>
<reference evidence="2 3" key="1">
    <citation type="journal article" date="2015" name="Genome Announc.">
        <title>Complete Genome Sequence of Polypropylene Glycol- and Polyethylene Glycol-Degrading Sphingopyxis macrogoltabida Strain EY-1.</title>
        <authorList>
            <person name="Ohtsubo Y."/>
            <person name="Nagata Y."/>
            <person name="Numata M."/>
            <person name="Tsuchikane K."/>
            <person name="Hosoyama A."/>
            <person name="Yamazoe A."/>
            <person name="Tsuda M."/>
            <person name="Fujita N."/>
            <person name="Kawai F."/>
        </authorList>
    </citation>
    <scope>NUCLEOTIDE SEQUENCE [LARGE SCALE GENOMIC DNA]</scope>
    <source>
        <strain evidence="2 3">EY-1</strain>
        <plasmid evidence="2">1</plasmid>
    </source>
</reference>
<gene>
    <name evidence="2" type="ORF">AN936_23150</name>
</gene>
<dbReference type="KEGG" id="smag:AN936_23150"/>
<evidence type="ECO:0000256" key="1">
    <source>
        <dbReference type="SAM" id="MobiDB-lite"/>
    </source>
</evidence>
<keyword evidence="2" id="KW-0614">Plasmid</keyword>
<geneLocation type="plasmid" evidence="2 3">
    <name>1</name>
</geneLocation>
<dbReference type="Proteomes" id="UP000058074">
    <property type="component" value="Plasmid 1"/>
</dbReference>
<feature type="region of interest" description="Disordered" evidence="1">
    <location>
        <begin position="68"/>
        <end position="103"/>
    </location>
</feature>
<sequence length="130" mass="14609">MHGQKLTALDTKRRALYVRAVVAMTVSTHAVLLDRSIGIALITLARCVYLKRSGRNFRPVQKSGFSPAGCGISDRRQDKHHQRQKYGKRAQGNRAECKRHGRDGASNIGKWVEQGRSISVIYTHILQVSR</sequence>
<dbReference type="EMBL" id="CP012701">
    <property type="protein sequence ID" value="ALH83050.1"/>
    <property type="molecule type" value="Genomic_DNA"/>
</dbReference>
<feature type="compositionally biased region" description="Basic residues" evidence="1">
    <location>
        <begin position="78"/>
        <end position="88"/>
    </location>
</feature>
<proteinExistence type="predicted"/>
<accession>A0A0N9V431</accession>
<dbReference type="AlphaFoldDB" id="A0A0N9V431"/>
<dbReference type="PATRIC" id="fig|33050.5.peg.4682"/>